<reference evidence="2 3" key="1">
    <citation type="submission" date="2018-06" db="EMBL/GenBank/DDBJ databases">
        <title>Bacteria isolated from soil of Wuhan.</title>
        <authorList>
            <person name="Xiang W."/>
            <person name="Huang C."/>
        </authorList>
    </citation>
    <scope>NUCLEOTIDE SEQUENCE [LARGE SCALE GENOMIC DNA]</scope>
    <source>
        <strain evidence="3">xwS4</strain>
    </source>
</reference>
<organism evidence="2 3">
    <name type="scientific">Pseudomonas hunanensis</name>
    <dbReference type="NCBI Taxonomy" id="1247546"/>
    <lineage>
        <taxon>Bacteria</taxon>
        <taxon>Pseudomonadati</taxon>
        <taxon>Pseudomonadota</taxon>
        <taxon>Gammaproteobacteria</taxon>
        <taxon>Pseudomonadales</taxon>
        <taxon>Pseudomonadaceae</taxon>
        <taxon>Pseudomonas</taxon>
    </lineage>
</organism>
<dbReference type="Pfam" id="PF03483">
    <property type="entry name" value="B3_4"/>
    <property type="match status" value="1"/>
</dbReference>
<sequence length="262" mass="28516">MGQSAGAIFVPCSLCFIPRTGVSVSSFTYTINRDIFADHPHYRRGVIVFKALDNSQANAKLTALLRLAENGLRQRIAGNPAEYPHIAAWRDAYRQFGTKPSEHRSSIEALSRRVLKPDNLPDINPLVDIGNLVSLRHVLPAGVHPIGPASKDVTLRKTAADDRFLPGPGEAPETIAPGEIVLAAGSRVLTRRWTWRQAGDTRTLANTDCVFFDIDGLPPVSREDVTAAMSEIVSLVDSYCGGVCVGQTILDAENRRFSVSLD</sequence>
<evidence type="ECO:0000313" key="2">
    <source>
        <dbReference type="EMBL" id="NWL47472.1"/>
    </source>
</evidence>
<dbReference type="PANTHER" id="PTHR39209">
    <property type="match status" value="1"/>
</dbReference>
<evidence type="ECO:0000313" key="3">
    <source>
        <dbReference type="Proteomes" id="UP000704738"/>
    </source>
</evidence>
<dbReference type="InterPro" id="IPR020825">
    <property type="entry name" value="Phe-tRNA_synthase-like_B3/B4"/>
</dbReference>
<dbReference type="SUPFAM" id="SSF56037">
    <property type="entry name" value="PheT/TilS domain"/>
    <property type="match status" value="1"/>
</dbReference>
<dbReference type="InterPro" id="IPR005146">
    <property type="entry name" value="B3/B4_tRNA-bd"/>
</dbReference>
<dbReference type="Gene3D" id="3.50.40.10">
    <property type="entry name" value="Phenylalanyl-trna Synthetase, Chain B, domain 3"/>
    <property type="match status" value="1"/>
</dbReference>
<proteinExistence type="predicted"/>
<protein>
    <recommendedName>
        <fullName evidence="1">B3/B4 tRNA-binding domain-containing protein</fullName>
    </recommendedName>
</protein>
<dbReference type="PANTHER" id="PTHR39209:SF2">
    <property type="entry name" value="CYTOPLASMIC PROTEIN"/>
    <property type="match status" value="1"/>
</dbReference>
<dbReference type="AlphaFoldDB" id="A0ABD6NE35"/>
<evidence type="ECO:0000259" key="1">
    <source>
        <dbReference type="SMART" id="SM00873"/>
    </source>
</evidence>
<accession>A0ABD6NE35</accession>
<name>A0ABD6NE35_9PSED</name>
<gene>
    <name evidence="2" type="ORF">DM819_16835</name>
</gene>
<feature type="domain" description="B3/B4 tRNA-binding" evidence="1">
    <location>
        <begin position="87"/>
        <end position="241"/>
    </location>
</feature>
<dbReference type="EMBL" id="QJRE01000113">
    <property type="protein sequence ID" value="NWL47472.1"/>
    <property type="molecule type" value="Genomic_DNA"/>
</dbReference>
<comment type="caution">
    <text evidence="2">The sequence shown here is derived from an EMBL/GenBank/DDBJ whole genome shotgun (WGS) entry which is preliminary data.</text>
</comment>
<dbReference type="SMART" id="SM00873">
    <property type="entry name" value="B3_4"/>
    <property type="match status" value="1"/>
</dbReference>
<dbReference type="Proteomes" id="UP000704738">
    <property type="component" value="Unassembled WGS sequence"/>
</dbReference>